<geneLocation type="plasmid" evidence="1 2">
    <name>pSRC4</name>
</geneLocation>
<name>I0GV88_SELRL</name>
<gene>
    <name evidence="1" type="ordered locus">SELR_pSRC400240</name>
</gene>
<dbReference type="RefSeq" id="WP_014425975.1">
    <property type="nucleotide sequence ID" value="NC_017069.1"/>
</dbReference>
<dbReference type="PATRIC" id="fig|927704.6.peg.3438"/>
<proteinExistence type="predicted"/>
<sequence length="181" mass="20581">MAGQSKIDKLGLGAKVLALRQDLTCEEIADEINNRYLPAGAEPVNKMTISRYCTSHGMTDMNRNDISKSVTNFDALGEACKVRDRLVKRTNKMERFLDEIKEDEEKLSEYASINNAYLNCLRQLNDLNESVSKIQKEQLGMSKVRQVLGVVLTTLNKYPSVRAEIFEQLRNSEVYETIRAI</sequence>
<organism evidence="1 2">
    <name type="scientific">Selenomonas ruminantium subsp. lactilytica (strain NBRC 103574 / TAM6421)</name>
    <dbReference type="NCBI Taxonomy" id="927704"/>
    <lineage>
        <taxon>Bacteria</taxon>
        <taxon>Bacillati</taxon>
        <taxon>Bacillota</taxon>
        <taxon>Negativicutes</taxon>
        <taxon>Selenomonadales</taxon>
        <taxon>Selenomonadaceae</taxon>
        <taxon>Selenomonas</taxon>
    </lineage>
</organism>
<protein>
    <submittedName>
        <fullName evidence="1">Uncharacterized protein</fullName>
    </submittedName>
</protein>
<reference evidence="1 2" key="1">
    <citation type="submission" date="2011-10" db="EMBL/GenBank/DDBJ databases">
        <title>Whole genome sequence of Selenomonas ruminantium subsp. lactilytica TAM6421.</title>
        <authorList>
            <person name="Oguchi A."/>
            <person name="Ankai A."/>
            <person name="Kaneko J."/>
            <person name="Yamada-Narita S."/>
            <person name="Fukui S."/>
            <person name="Takahashi M."/>
            <person name="Onodera T."/>
            <person name="Kojima S."/>
            <person name="Fushimi T."/>
            <person name="Abe N."/>
            <person name="Kamio Y."/>
            <person name="Yamazaki S."/>
            <person name="Fujita N."/>
        </authorList>
    </citation>
    <scope>NUCLEOTIDE SEQUENCE [LARGE SCALE GENOMIC DNA]</scope>
    <source>
        <strain evidence="2">NBRC 103574 / TAM6421</strain>
        <plasmid evidence="1 2">pSRC4</plasmid>
    </source>
</reference>
<evidence type="ECO:0000313" key="2">
    <source>
        <dbReference type="Proteomes" id="UP000007887"/>
    </source>
</evidence>
<dbReference type="EMBL" id="AP012294">
    <property type="protein sequence ID" value="BAL84675.1"/>
    <property type="molecule type" value="Genomic_DNA"/>
</dbReference>
<dbReference type="HOGENOM" id="CLU_1488074_0_0_9"/>
<dbReference type="Proteomes" id="UP000007887">
    <property type="component" value="Plasmid pSRC4"/>
</dbReference>
<dbReference type="KEGG" id="sri:SELR_pSRC400240"/>
<dbReference type="AlphaFoldDB" id="I0GV88"/>
<evidence type="ECO:0000313" key="1">
    <source>
        <dbReference type="EMBL" id="BAL84675.1"/>
    </source>
</evidence>
<accession>I0GV88</accession>
<keyword evidence="1" id="KW-0614">Plasmid</keyword>